<feature type="domain" description="DUF4283" evidence="2">
    <location>
        <begin position="266"/>
        <end position="344"/>
    </location>
</feature>
<keyword evidence="5" id="KW-1185">Reference proteome</keyword>
<name>A0A6D2K338_9BRAS</name>
<evidence type="ECO:0000313" key="4">
    <source>
        <dbReference type="EMBL" id="CAA7046062.1"/>
    </source>
</evidence>
<evidence type="ECO:0000259" key="2">
    <source>
        <dbReference type="Pfam" id="PF14111"/>
    </source>
</evidence>
<comment type="caution">
    <text evidence="4">The sequence shown here is derived from an EMBL/GenBank/DDBJ whole genome shotgun (WGS) entry which is preliminary data.</text>
</comment>
<gene>
    <name evidence="4" type="ORF">MERR_LOCUS33297</name>
</gene>
<dbReference type="AlphaFoldDB" id="A0A6D2K338"/>
<protein>
    <recommendedName>
        <fullName evidence="6">DUF4283 domain-containing protein</fullName>
    </recommendedName>
</protein>
<dbReference type="OrthoDB" id="1467958at2759"/>
<organism evidence="4 5">
    <name type="scientific">Microthlaspi erraticum</name>
    <dbReference type="NCBI Taxonomy" id="1685480"/>
    <lineage>
        <taxon>Eukaryota</taxon>
        <taxon>Viridiplantae</taxon>
        <taxon>Streptophyta</taxon>
        <taxon>Embryophyta</taxon>
        <taxon>Tracheophyta</taxon>
        <taxon>Spermatophyta</taxon>
        <taxon>Magnoliopsida</taxon>
        <taxon>eudicotyledons</taxon>
        <taxon>Gunneridae</taxon>
        <taxon>Pentapetalae</taxon>
        <taxon>rosids</taxon>
        <taxon>malvids</taxon>
        <taxon>Brassicales</taxon>
        <taxon>Brassicaceae</taxon>
        <taxon>Coluteocarpeae</taxon>
        <taxon>Microthlaspi</taxon>
    </lineage>
</organism>
<dbReference type="InterPro" id="IPR025558">
    <property type="entry name" value="DUF4283"/>
</dbReference>
<dbReference type="EMBL" id="CACVBM020001337">
    <property type="protein sequence ID" value="CAA7046062.1"/>
    <property type="molecule type" value="Genomic_DNA"/>
</dbReference>
<dbReference type="PANTHER" id="PTHR31286:SF178">
    <property type="entry name" value="DUF4283 DOMAIN-CONTAINING PROTEIN"/>
    <property type="match status" value="1"/>
</dbReference>
<feature type="compositionally biased region" description="Basic and acidic residues" evidence="1">
    <location>
        <begin position="448"/>
        <end position="460"/>
    </location>
</feature>
<dbReference type="Proteomes" id="UP000467841">
    <property type="component" value="Unassembled WGS sequence"/>
</dbReference>
<proteinExistence type="predicted"/>
<evidence type="ECO:0000259" key="3">
    <source>
        <dbReference type="Pfam" id="PF14392"/>
    </source>
</evidence>
<dbReference type="InterPro" id="IPR025836">
    <property type="entry name" value="Zn_knuckle_CX2CX4HX4C"/>
</dbReference>
<feature type="compositionally biased region" description="Polar residues" evidence="1">
    <location>
        <begin position="475"/>
        <end position="489"/>
    </location>
</feature>
<feature type="domain" description="Zinc knuckle CX2CX4HX4C" evidence="3">
    <location>
        <begin position="396"/>
        <end position="440"/>
    </location>
</feature>
<dbReference type="InterPro" id="IPR040256">
    <property type="entry name" value="At4g02000-like"/>
</dbReference>
<dbReference type="PANTHER" id="PTHR31286">
    <property type="entry name" value="GLYCINE-RICH CELL WALL STRUCTURAL PROTEIN 1.8-LIKE"/>
    <property type="match status" value="1"/>
</dbReference>
<dbReference type="Pfam" id="PF14392">
    <property type="entry name" value="zf-CCHC_4"/>
    <property type="match status" value="1"/>
</dbReference>
<evidence type="ECO:0000313" key="5">
    <source>
        <dbReference type="Proteomes" id="UP000467841"/>
    </source>
</evidence>
<accession>A0A6D2K338</accession>
<sequence length="489" mass="56153">MKLHDNFNCGFGFLYSVNLRCYEVDSSRSQRSVWLLVADFTISWRSYVFNGDGEFGVNDSDFSETDLVRRCTGGSDLADIWGGSRKSYSGKVEVQKWRNKETRGIIFVNERRRIGLTEDTSVQSQVQLRAIPLHRKFRWFQLWNLGSYSDSFRDWIEIRMGFFEIRSYEELQYKNHLKNRHNTHLGFHFHYLGFCSLDFFGLAGIFLCVSSNTLLVLRFPVQGIDMTQGALVGGGASHGGNKKPVSRLKITVPRFDNTALISGYSKTLIGRCMNPSAQDVQALLHHMPRFWKMEDRVGGADLGLGRFQFDFENEEDIAEVFKLEPFHFDYWMVSLVRWEPIVDPAYPSALKFWVRLMGVPLHFWAETTFRCIGEAIGEVLEVDIDGGRVRVCLDGYKHLIFETTVEFHSGEETVVALRYERLFGFCRECSSLCHDVLQCPLLRKAREERENQKRRDEKPDGGMMSYKGVVINGPSGENGNGRNPHANSA</sequence>
<feature type="region of interest" description="Disordered" evidence="1">
    <location>
        <begin position="448"/>
        <end position="489"/>
    </location>
</feature>
<reference evidence="4" key="1">
    <citation type="submission" date="2020-01" db="EMBL/GenBank/DDBJ databases">
        <authorList>
            <person name="Mishra B."/>
        </authorList>
    </citation>
    <scope>NUCLEOTIDE SEQUENCE [LARGE SCALE GENOMIC DNA]</scope>
</reference>
<evidence type="ECO:0008006" key="6">
    <source>
        <dbReference type="Google" id="ProtNLM"/>
    </source>
</evidence>
<dbReference type="Pfam" id="PF14111">
    <property type="entry name" value="DUF4283"/>
    <property type="match status" value="1"/>
</dbReference>
<evidence type="ECO:0000256" key="1">
    <source>
        <dbReference type="SAM" id="MobiDB-lite"/>
    </source>
</evidence>